<dbReference type="SUPFAM" id="SSF54768">
    <property type="entry name" value="dsRNA-binding domain-like"/>
    <property type="match status" value="1"/>
</dbReference>
<evidence type="ECO:0000256" key="1">
    <source>
        <dbReference type="ARBA" id="ARBA00000109"/>
    </source>
</evidence>
<feature type="active site" evidence="15">
    <location>
        <position position="66"/>
    </location>
</feature>
<comment type="catalytic activity">
    <reaction evidence="1 15">
        <text>Endonucleolytic cleavage to 5'-phosphomonoester.</text>
        <dbReference type="EC" id="3.1.26.3"/>
    </reaction>
</comment>
<evidence type="ECO:0000256" key="15">
    <source>
        <dbReference type="HAMAP-Rule" id="MF_00104"/>
    </source>
</evidence>
<evidence type="ECO:0000259" key="16">
    <source>
        <dbReference type="PROSITE" id="PS50137"/>
    </source>
</evidence>
<dbReference type="OrthoDB" id="9805026at2"/>
<comment type="caution">
    <text evidence="18">The sequence shown here is derived from an EMBL/GenBank/DDBJ whole genome shotgun (WGS) entry which is preliminary data.</text>
</comment>
<dbReference type="GO" id="GO:0006364">
    <property type="term" value="P:rRNA processing"/>
    <property type="evidence" value="ECO:0007669"/>
    <property type="project" value="UniProtKB-UniRule"/>
</dbReference>
<feature type="binding site" evidence="15">
    <location>
        <position position="134"/>
    </location>
    <ligand>
        <name>Mg(2+)</name>
        <dbReference type="ChEBI" id="CHEBI:18420"/>
    </ligand>
</feature>
<dbReference type="Pfam" id="PF14622">
    <property type="entry name" value="Ribonucleas_3_3"/>
    <property type="match status" value="1"/>
</dbReference>
<protein>
    <recommendedName>
        <fullName evidence="15">Ribonuclease 3</fullName>
        <ecNumber evidence="15">3.1.26.3</ecNumber>
    </recommendedName>
    <alternativeName>
        <fullName evidence="15">Ribonuclease III</fullName>
        <shortName evidence="15">RNase III</shortName>
    </alternativeName>
</protein>
<keyword evidence="15" id="KW-0699">rRNA-binding</keyword>
<dbReference type="PANTHER" id="PTHR11207">
    <property type="entry name" value="RIBONUCLEASE III"/>
    <property type="match status" value="1"/>
</dbReference>
<sequence>MLVPNVSAGLPQPDLARLEQLKELSRRLEFRFRDYRLYDLALTHSSYSNEPGSHRMNNQRLEYFGDSIIGFIVNEHLFLDYKLSEGQMARIKSAAVSEKSLASAARALRFGAYLRMSKGERKSGGSRRPSNLADAFEAFVAAIYIDRGMKQARQFVVGMLDSRLRNLSQSGRALDPKSALQELVQKQFRTHPVYELVSQEGPDHKREFVYRVVIDSREIARGMGSSRKRAERQAAIRALDLLRE</sequence>
<evidence type="ECO:0000256" key="11">
    <source>
        <dbReference type="ARBA" id="ARBA00022759"/>
    </source>
</evidence>
<comment type="subcellular location">
    <subcellularLocation>
        <location evidence="2 15">Cytoplasm</location>
    </subcellularLocation>
</comment>
<keyword evidence="6 15" id="KW-0698">rRNA processing</keyword>
<keyword evidence="5 15" id="KW-0963">Cytoplasm</keyword>
<dbReference type="AlphaFoldDB" id="A0A833LYK5"/>
<evidence type="ECO:0000256" key="3">
    <source>
        <dbReference type="ARBA" id="ARBA00010183"/>
    </source>
</evidence>
<keyword evidence="12 15" id="KW-0378">Hydrolase</keyword>
<dbReference type="GO" id="GO:0019843">
    <property type="term" value="F:rRNA binding"/>
    <property type="evidence" value="ECO:0007669"/>
    <property type="project" value="UniProtKB-KW"/>
</dbReference>
<dbReference type="EMBL" id="WBUI01000011">
    <property type="protein sequence ID" value="KAB2932063.1"/>
    <property type="molecule type" value="Genomic_DNA"/>
</dbReference>
<dbReference type="GO" id="GO:0004525">
    <property type="term" value="F:ribonuclease III activity"/>
    <property type="evidence" value="ECO:0007669"/>
    <property type="project" value="UniProtKB-UniRule"/>
</dbReference>
<evidence type="ECO:0000256" key="7">
    <source>
        <dbReference type="ARBA" id="ARBA00022664"/>
    </source>
</evidence>
<evidence type="ECO:0000256" key="14">
    <source>
        <dbReference type="ARBA" id="ARBA00022884"/>
    </source>
</evidence>
<dbReference type="NCBIfam" id="TIGR02191">
    <property type="entry name" value="RNaseIII"/>
    <property type="match status" value="1"/>
</dbReference>
<evidence type="ECO:0000256" key="12">
    <source>
        <dbReference type="ARBA" id="ARBA00022801"/>
    </source>
</evidence>
<gene>
    <name evidence="15 18" type="primary">rnc</name>
    <name evidence="18" type="ORF">F9K24_12330</name>
</gene>
<comment type="function">
    <text evidence="15">Digests double-stranded RNA. Involved in the processing of primary rRNA transcript to yield the immediate precursors to the large and small rRNAs (23S and 16S). Processes some mRNAs, and tRNAs when they are encoded in the rRNA operon. Processes pre-crRNA and tracrRNA of type II CRISPR loci if present in the organism.</text>
</comment>
<evidence type="ECO:0000256" key="9">
    <source>
        <dbReference type="ARBA" id="ARBA00022722"/>
    </source>
</evidence>
<feature type="active site" evidence="15">
    <location>
        <position position="137"/>
    </location>
</feature>
<feature type="domain" description="RNase III" evidence="17">
    <location>
        <begin position="21"/>
        <end position="148"/>
    </location>
</feature>
<dbReference type="SUPFAM" id="SSF69065">
    <property type="entry name" value="RNase III domain-like"/>
    <property type="match status" value="1"/>
</dbReference>
<keyword evidence="13 15" id="KW-0460">Magnesium</keyword>
<dbReference type="Gene3D" id="3.30.160.20">
    <property type="match status" value="1"/>
</dbReference>
<dbReference type="PROSITE" id="PS50142">
    <property type="entry name" value="RNASE_3_2"/>
    <property type="match status" value="1"/>
</dbReference>
<keyword evidence="11 15" id="KW-0255">Endonuclease</keyword>
<dbReference type="CDD" id="cd10845">
    <property type="entry name" value="DSRM_RNAse_III_family"/>
    <property type="match status" value="1"/>
</dbReference>
<evidence type="ECO:0000313" key="19">
    <source>
        <dbReference type="Proteomes" id="UP000460298"/>
    </source>
</evidence>
<keyword evidence="9 15" id="KW-0540">Nuclease</keyword>
<dbReference type="InterPro" id="IPR036389">
    <property type="entry name" value="RNase_III_sf"/>
</dbReference>
<dbReference type="SMART" id="SM00358">
    <property type="entry name" value="DSRM"/>
    <property type="match status" value="1"/>
</dbReference>
<dbReference type="InterPro" id="IPR011907">
    <property type="entry name" value="RNase_III"/>
</dbReference>
<evidence type="ECO:0000256" key="4">
    <source>
        <dbReference type="ARBA" id="ARBA00011738"/>
    </source>
</evidence>
<dbReference type="GO" id="GO:0046872">
    <property type="term" value="F:metal ion binding"/>
    <property type="evidence" value="ECO:0007669"/>
    <property type="project" value="UniProtKB-KW"/>
</dbReference>
<keyword evidence="14 15" id="KW-0694">RNA-binding</keyword>
<dbReference type="InterPro" id="IPR000999">
    <property type="entry name" value="RNase_III_dom"/>
</dbReference>
<evidence type="ECO:0000259" key="17">
    <source>
        <dbReference type="PROSITE" id="PS50142"/>
    </source>
</evidence>
<dbReference type="GO" id="GO:0010468">
    <property type="term" value="P:regulation of gene expression"/>
    <property type="evidence" value="ECO:0007669"/>
    <property type="project" value="TreeGrafter"/>
</dbReference>
<accession>A0A833LYK5</accession>
<evidence type="ECO:0000256" key="13">
    <source>
        <dbReference type="ARBA" id="ARBA00022842"/>
    </source>
</evidence>
<evidence type="ECO:0000256" key="10">
    <source>
        <dbReference type="ARBA" id="ARBA00022723"/>
    </source>
</evidence>
<evidence type="ECO:0000256" key="2">
    <source>
        <dbReference type="ARBA" id="ARBA00004496"/>
    </source>
</evidence>
<name>A0A833LYK5_9LEPT</name>
<dbReference type="SMART" id="SM00535">
    <property type="entry name" value="RIBOc"/>
    <property type="match status" value="1"/>
</dbReference>
<dbReference type="GO" id="GO:0006397">
    <property type="term" value="P:mRNA processing"/>
    <property type="evidence" value="ECO:0007669"/>
    <property type="project" value="UniProtKB-UniRule"/>
</dbReference>
<dbReference type="Pfam" id="PF00035">
    <property type="entry name" value="dsrm"/>
    <property type="match status" value="1"/>
</dbReference>
<dbReference type="HAMAP" id="MF_00104">
    <property type="entry name" value="RNase_III"/>
    <property type="match status" value="1"/>
</dbReference>
<keyword evidence="10 15" id="KW-0479">Metal-binding</keyword>
<comment type="cofactor">
    <cofactor evidence="15">
        <name>Mg(2+)</name>
        <dbReference type="ChEBI" id="CHEBI:18420"/>
    </cofactor>
</comment>
<dbReference type="InterPro" id="IPR014720">
    <property type="entry name" value="dsRBD_dom"/>
</dbReference>
<dbReference type="FunFam" id="1.10.1520.10:FF:000001">
    <property type="entry name" value="Ribonuclease 3"/>
    <property type="match status" value="1"/>
</dbReference>
<dbReference type="PROSITE" id="PS50137">
    <property type="entry name" value="DS_RBD"/>
    <property type="match status" value="1"/>
</dbReference>
<feature type="binding site" evidence="15">
    <location>
        <position position="62"/>
    </location>
    <ligand>
        <name>Mg(2+)</name>
        <dbReference type="ChEBI" id="CHEBI:18420"/>
    </ligand>
</feature>
<evidence type="ECO:0000313" key="18">
    <source>
        <dbReference type="EMBL" id="KAB2932063.1"/>
    </source>
</evidence>
<comment type="similarity">
    <text evidence="3">Belongs to the ribonuclease III family.</text>
</comment>
<proteinExistence type="inferred from homology"/>
<feature type="binding site" evidence="15">
    <location>
        <position position="137"/>
    </location>
    <ligand>
        <name>Mg(2+)</name>
        <dbReference type="ChEBI" id="CHEBI:18420"/>
    </ligand>
</feature>
<organism evidence="18 19">
    <name type="scientific">Leptonema illini</name>
    <dbReference type="NCBI Taxonomy" id="183"/>
    <lineage>
        <taxon>Bacteria</taxon>
        <taxon>Pseudomonadati</taxon>
        <taxon>Spirochaetota</taxon>
        <taxon>Spirochaetia</taxon>
        <taxon>Leptospirales</taxon>
        <taxon>Leptospiraceae</taxon>
        <taxon>Leptonema</taxon>
    </lineage>
</organism>
<comment type="subunit">
    <text evidence="4 15">Homodimer.</text>
</comment>
<dbReference type="PANTHER" id="PTHR11207:SF0">
    <property type="entry name" value="RIBONUCLEASE 3"/>
    <property type="match status" value="1"/>
</dbReference>
<dbReference type="Proteomes" id="UP000460298">
    <property type="component" value="Unassembled WGS sequence"/>
</dbReference>
<evidence type="ECO:0000256" key="5">
    <source>
        <dbReference type="ARBA" id="ARBA00022490"/>
    </source>
</evidence>
<evidence type="ECO:0000256" key="8">
    <source>
        <dbReference type="ARBA" id="ARBA00022694"/>
    </source>
</evidence>
<evidence type="ECO:0000256" key="6">
    <source>
        <dbReference type="ARBA" id="ARBA00022552"/>
    </source>
</evidence>
<keyword evidence="8 15" id="KW-0819">tRNA processing</keyword>
<dbReference type="Gene3D" id="1.10.1520.10">
    <property type="entry name" value="Ribonuclease III domain"/>
    <property type="match status" value="1"/>
</dbReference>
<dbReference type="GO" id="GO:0005737">
    <property type="term" value="C:cytoplasm"/>
    <property type="evidence" value="ECO:0007669"/>
    <property type="project" value="UniProtKB-SubCell"/>
</dbReference>
<dbReference type="CDD" id="cd00593">
    <property type="entry name" value="RIBOc"/>
    <property type="match status" value="1"/>
</dbReference>
<feature type="domain" description="DRBM" evidence="16">
    <location>
        <begin position="175"/>
        <end position="244"/>
    </location>
</feature>
<reference evidence="18 19" key="1">
    <citation type="submission" date="2019-10" db="EMBL/GenBank/DDBJ databases">
        <title>Extracellular Electron Transfer in a Candidatus Methanoperedens spp. Enrichment Culture.</title>
        <authorList>
            <person name="Berger S."/>
            <person name="Rangel Shaw D."/>
            <person name="Berben T."/>
            <person name="In 'T Zandt M."/>
            <person name="Frank J."/>
            <person name="Reimann J."/>
            <person name="Jetten M.S.M."/>
            <person name="Welte C.U."/>
        </authorList>
    </citation>
    <scope>NUCLEOTIDE SEQUENCE [LARGE SCALE GENOMIC DNA]</scope>
    <source>
        <strain evidence="18">SB12</strain>
    </source>
</reference>
<keyword evidence="7 15" id="KW-0507">mRNA processing</keyword>
<dbReference type="GO" id="GO:0008033">
    <property type="term" value="P:tRNA processing"/>
    <property type="evidence" value="ECO:0007669"/>
    <property type="project" value="UniProtKB-KW"/>
</dbReference>
<dbReference type="GO" id="GO:0003725">
    <property type="term" value="F:double-stranded RNA binding"/>
    <property type="evidence" value="ECO:0007669"/>
    <property type="project" value="TreeGrafter"/>
</dbReference>
<dbReference type="RefSeq" id="WP_002770291.1">
    <property type="nucleotide sequence ID" value="NZ_JQDG01000013.1"/>
</dbReference>
<dbReference type="EC" id="3.1.26.3" evidence="15"/>
<dbReference type="FunFam" id="3.30.160.20:FF:000003">
    <property type="entry name" value="Ribonuclease 3"/>
    <property type="match status" value="1"/>
</dbReference>
<dbReference type="GO" id="GO:0042802">
    <property type="term" value="F:identical protein binding"/>
    <property type="evidence" value="ECO:0007669"/>
    <property type="project" value="UniProtKB-ARBA"/>
</dbReference>